<evidence type="ECO:0000259" key="9">
    <source>
        <dbReference type="Pfam" id="PF01545"/>
    </source>
</evidence>
<evidence type="ECO:0000256" key="3">
    <source>
        <dbReference type="ARBA" id="ARBA00022692"/>
    </source>
</evidence>
<sequence length="245" mass="26673">MEQRRNAGAGQTGDTRENPLTSGIVRHDSHVRRSGSDPAWNRTHMTMKDWCKTLRPIQLYIIMVLTVAFLVAEMVVSHTTHALTLLVDAYHMMCNILSLMGCVVNIKVSSKEALKGGGWWLGQKWGTRLAQHLCPAGGRSFLPSVRPDGKTSITVSPRCLRNGNDPYSSFVLPRPGGRGDIVARLLASQIGERAHIFVEGKVVFVCLEQRSAHSSAPCQLENRDAQVAACPSADGPCTSTSPCPV</sequence>
<feature type="region of interest" description="Disordered" evidence="7">
    <location>
        <begin position="1"/>
        <end position="37"/>
    </location>
</feature>
<evidence type="ECO:0000256" key="1">
    <source>
        <dbReference type="ARBA" id="ARBA00004141"/>
    </source>
</evidence>
<comment type="caution">
    <text evidence="10">The sequence shown here is derived from an EMBL/GenBank/DDBJ whole genome shotgun (WGS) entry which is preliminary data.</text>
</comment>
<comment type="similarity">
    <text evidence="2">Belongs to the cation diffusion facilitator (CDF) transporter (TC 2.A.4) family. SLC30A subfamily.</text>
</comment>
<keyword evidence="4" id="KW-0862">Zinc</keyword>
<feature type="transmembrane region" description="Helical" evidence="8">
    <location>
        <begin position="57"/>
        <end position="77"/>
    </location>
</feature>
<dbReference type="Gene3D" id="1.20.1510.10">
    <property type="entry name" value="Cation efflux protein transmembrane domain"/>
    <property type="match status" value="1"/>
</dbReference>
<keyword evidence="3 8" id="KW-0812">Transmembrane</keyword>
<gene>
    <name evidence="10" type="ORF">PR048_032078</name>
</gene>
<evidence type="ECO:0000256" key="6">
    <source>
        <dbReference type="ARBA" id="ARBA00023136"/>
    </source>
</evidence>
<dbReference type="InterPro" id="IPR027469">
    <property type="entry name" value="Cation_efflux_TMD_sf"/>
</dbReference>
<keyword evidence="6 8" id="KW-0472">Membrane</keyword>
<name>A0ABQ9G173_9NEOP</name>
<protein>
    <recommendedName>
        <fullName evidence="9">Cation efflux protein transmembrane domain-containing protein</fullName>
    </recommendedName>
</protein>
<evidence type="ECO:0000256" key="7">
    <source>
        <dbReference type="SAM" id="MobiDB-lite"/>
    </source>
</evidence>
<dbReference type="SUPFAM" id="SSF161111">
    <property type="entry name" value="Cation efflux protein transmembrane domain-like"/>
    <property type="match status" value="1"/>
</dbReference>
<evidence type="ECO:0000256" key="2">
    <source>
        <dbReference type="ARBA" id="ARBA00008873"/>
    </source>
</evidence>
<dbReference type="PANTHER" id="PTHR45820">
    <property type="entry name" value="FI23527P1"/>
    <property type="match status" value="1"/>
</dbReference>
<evidence type="ECO:0000256" key="4">
    <source>
        <dbReference type="ARBA" id="ARBA00022833"/>
    </source>
</evidence>
<evidence type="ECO:0000256" key="5">
    <source>
        <dbReference type="ARBA" id="ARBA00022989"/>
    </source>
</evidence>
<dbReference type="InterPro" id="IPR058533">
    <property type="entry name" value="Cation_efflux_TM"/>
</dbReference>
<evidence type="ECO:0000313" key="10">
    <source>
        <dbReference type="EMBL" id="KAJ8866235.1"/>
    </source>
</evidence>
<proteinExistence type="inferred from homology"/>
<evidence type="ECO:0000256" key="8">
    <source>
        <dbReference type="SAM" id="Phobius"/>
    </source>
</evidence>
<keyword evidence="11" id="KW-1185">Reference proteome</keyword>
<evidence type="ECO:0000313" key="11">
    <source>
        <dbReference type="Proteomes" id="UP001159363"/>
    </source>
</evidence>
<reference evidence="10 11" key="1">
    <citation type="submission" date="2023-02" db="EMBL/GenBank/DDBJ databases">
        <title>LHISI_Scaffold_Assembly.</title>
        <authorList>
            <person name="Stuart O.P."/>
            <person name="Cleave R."/>
            <person name="Magrath M.J.L."/>
            <person name="Mikheyev A.S."/>
        </authorList>
    </citation>
    <scope>NUCLEOTIDE SEQUENCE [LARGE SCALE GENOMIC DNA]</scope>
    <source>
        <strain evidence="10">Daus_M_001</strain>
        <tissue evidence="10">Leg muscle</tissue>
    </source>
</reference>
<dbReference type="Pfam" id="PF01545">
    <property type="entry name" value="Cation_efflux"/>
    <property type="match status" value="1"/>
</dbReference>
<keyword evidence="5 8" id="KW-1133">Transmembrane helix</keyword>
<comment type="subcellular location">
    <subcellularLocation>
        <location evidence="1">Membrane</location>
        <topology evidence="1">Multi-pass membrane protein</topology>
    </subcellularLocation>
</comment>
<feature type="non-terminal residue" evidence="10">
    <location>
        <position position="245"/>
    </location>
</feature>
<accession>A0ABQ9G173</accession>
<dbReference type="PANTHER" id="PTHR45820:SF9">
    <property type="entry name" value="FI23527P1"/>
    <property type="match status" value="1"/>
</dbReference>
<dbReference type="Proteomes" id="UP001159363">
    <property type="component" value="Chromosome 15"/>
</dbReference>
<dbReference type="EMBL" id="JARBHB010000016">
    <property type="protein sequence ID" value="KAJ8866235.1"/>
    <property type="molecule type" value="Genomic_DNA"/>
</dbReference>
<organism evidence="10 11">
    <name type="scientific">Dryococelus australis</name>
    <dbReference type="NCBI Taxonomy" id="614101"/>
    <lineage>
        <taxon>Eukaryota</taxon>
        <taxon>Metazoa</taxon>
        <taxon>Ecdysozoa</taxon>
        <taxon>Arthropoda</taxon>
        <taxon>Hexapoda</taxon>
        <taxon>Insecta</taxon>
        <taxon>Pterygota</taxon>
        <taxon>Neoptera</taxon>
        <taxon>Polyneoptera</taxon>
        <taxon>Phasmatodea</taxon>
        <taxon>Verophasmatodea</taxon>
        <taxon>Anareolatae</taxon>
        <taxon>Phasmatidae</taxon>
        <taxon>Eurycanthinae</taxon>
        <taxon>Dryococelus</taxon>
    </lineage>
</organism>
<feature type="domain" description="Cation efflux protein transmembrane" evidence="9">
    <location>
        <begin position="60"/>
        <end position="113"/>
    </location>
</feature>
<feature type="transmembrane region" description="Helical" evidence="8">
    <location>
        <begin position="89"/>
        <end position="106"/>
    </location>
</feature>